<comment type="caution">
    <text evidence="3">The sequence shown here is derived from an EMBL/GenBank/DDBJ whole genome shotgun (WGS) entry which is preliminary data.</text>
</comment>
<evidence type="ECO:0000313" key="4">
    <source>
        <dbReference type="Proteomes" id="UP001203069"/>
    </source>
</evidence>
<dbReference type="PANTHER" id="PTHR30024">
    <property type="entry name" value="ALIPHATIC SULFONATES-BINDING PROTEIN-RELATED"/>
    <property type="match status" value="1"/>
</dbReference>
<keyword evidence="1" id="KW-0732">Signal</keyword>
<sequence>MKIKIAIAALLAFFMGTAGAAQKLTIADQYGLPYLLFTIAKEKKLIESQARAAGVELDIEWRQVPGGPEIMAAILSGSIDIGAGGISPVLTMWDKTSGLDNIRAIIALSAAPSLLVANRADIKTVEDFKPTDRIAVPGVKVSGQARYLQMAAVKAFGKNNWQKLDDLTVSMPHPEAANALISGKTEIVAHMSSAPFQNEELNHPHTHIVFSSYDVLGAGATSAVAFTSQRFRTENPVVYAAFVTAIIQASEFVKNNPTEAATIFRTATKSRLSTDEILNIINDKDYNFDTRPSHTFELASFLHEIGAIAKKPSSDRDYFFDPVQ</sequence>
<feature type="chain" id="PRO_5045720140" evidence="1">
    <location>
        <begin position="21"/>
        <end position="324"/>
    </location>
</feature>
<dbReference type="Proteomes" id="UP001203069">
    <property type="component" value="Unassembled WGS sequence"/>
</dbReference>
<feature type="domain" description="SsuA/THI5-like" evidence="2">
    <location>
        <begin position="53"/>
        <end position="260"/>
    </location>
</feature>
<dbReference type="EMBL" id="JAKPBZ010000115">
    <property type="protein sequence ID" value="MCL2894760.1"/>
    <property type="molecule type" value="Genomic_DNA"/>
</dbReference>
<accession>A0ABT0MY46</accession>
<dbReference type="PANTHER" id="PTHR30024:SF2">
    <property type="entry name" value="ABC TRANSPORTER SUBSTRATE-BINDING PROTEIN"/>
    <property type="match status" value="1"/>
</dbReference>
<evidence type="ECO:0000256" key="1">
    <source>
        <dbReference type="SAM" id="SignalP"/>
    </source>
</evidence>
<keyword evidence="4" id="KW-1185">Reference proteome</keyword>
<dbReference type="RefSeq" id="WP_249245856.1">
    <property type="nucleotide sequence ID" value="NZ_JAKPBZ010000115.1"/>
</dbReference>
<dbReference type="Gene3D" id="3.40.190.10">
    <property type="entry name" value="Periplasmic binding protein-like II"/>
    <property type="match status" value="2"/>
</dbReference>
<gene>
    <name evidence="3" type="ORF">MFP26_18980</name>
</gene>
<name>A0ABT0MY46_9GAMM</name>
<proteinExistence type="predicted"/>
<dbReference type="InterPro" id="IPR015168">
    <property type="entry name" value="SsuA/THI5"/>
</dbReference>
<reference evidence="3 4" key="1">
    <citation type="submission" date="2022-02" db="EMBL/GenBank/DDBJ databases">
        <title>Description of Brenneria tiliae sp. nov. isolated from symptomatic Tilia x moltkei and Tilia x europaea trees in the UK.</title>
        <authorList>
            <person name="Kile H."/>
        </authorList>
    </citation>
    <scope>NUCLEOTIDE SEQUENCE [LARGE SCALE GENOMIC DNA]</scope>
    <source>
        <strain evidence="3 4">MC1SB4.1</strain>
    </source>
</reference>
<dbReference type="Pfam" id="PF09084">
    <property type="entry name" value="NMT1"/>
    <property type="match status" value="1"/>
</dbReference>
<feature type="signal peptide" evidence="1">
    <location>
        <begin position="1"/>
        <end position="20"/>
    </location>
</feature>
<evidence type="ECO:0000313" key="3">
    <source>
        <dbReference type="EMBL" id="MCL2894760.1"/>
    </source>
</evidence>
<organism evidence="3 4">
    <name type="scientific">Brenneria tiliae</name>
    <dbReference type="NCBI Taxonomy" id="2914984"/>
    <lineage>
        <taxon>Bacteria</taxon>
        <taxon>Pseudomonadati</taxon>
        <taxon>Pseudomonadota</taxon>
        <taxon>Gammaproteobacteria</taxon>
        <taxon>Enterobacterales</taxon>
        <taxon>Pectobacteriaceae</taxon>
        <taxon>Brenneria</taxon>
    </lineage>
</organism>
<protein>
    <submittedName>
        <fullName evidence="3">ABC transporter substrate-binding protein</fullName>
    </submittedName>
</protein>
<dbReference type="SUPFAM" id="SSF53850">
    <property type="entry name" value="Periplasmic binding protein-like II"/>
    <property type="match status" value="1"/>
</dbReference>
<evidence type="ECO:0000259" key="2">
    <source>
        <dbReference type="Pfam" id="PF09084"/>
    </source>
</evidence>